<gene>
    <name evidence="2" type="ORF">GGX14DRAFT_571995</name>
</gene>
<organism evidence="2 3">
    <name type="scientific">Mycena pura</name>
    <dbReference type="NCBI Taxonomy" id="153505"/>
    <lineage>
        <taxon>Eukaryota</taxon>
        <taxon>Fungi</taxon>
        <taxon>Dikarya</taxon>
        <taxon>Basidiomycota</taxon>
        <taxon>Agaricomycotina</taxon>
        <taxon>Agaricomycetes</taxon>
        <taxon>Agaricomycetidae</taxon>
        <taxon>Agaricales</taxon>
        <taxon>Marasmiineae</taxon>
        <taxon>Mycenaceae</taxon>
        <taxon>Mycena</taxon>
    </lineage>
</organism>
<protein>
    <submittedName>
        <fullName evidence="2">Uncharacterized protein</fullName>
    </submittedName>
</protein>
<name>A0AAD6V1V1_9AGAR</name>
<comment type="caution">
    <text evidence="2">The sequence shown here is derived from an EMBL/GenBank/DDBJ whole genome shotgun (WGS) entry which is preliminary data.</text>
</comment>
<reference evidence="2" key="1">
    <citation type="submission" date="2023-03" db="EMBL/GenBank/DDBJ databases">
        <title>Massive genome expansion in bonnet fungi (Mycena s.s.) driven by repeated elements and novel gene families across ecological guilds.</title>
        <authorList>
            <consortium name="Lawrence Berkeley National Laboratory"/>
            <person name="Harder C.B."/>
            <person name="Miyauchi S."/>
            <person name="Viragh M."/>
            <person name="Kuo A."/>
            <person name="Thoen E."/>
            <person name="Andreopoulos B."/>
            <person name="Lu D."/>
            <person name="Skrede I."/>
            <person name="Drula E."/>
            <person name="Henrissat B."/>
            <person name="Morin E."/>
            <person name="Kohler A."/>
            <person name="Barry K."/>
            <person name="LaButti K."/>
            <person name="Morin E."/>
            <person name="Salamov A."/>
            <person name="Lipzen A."/>
            <person name="Mereny Z."/>
            <person name="Hegedus B."/>
            <person name="Baldrian P."/>
            <person name="Stursova M."/>
            <person name="Weitz H."/>
            <person name="Taylor A."/>
            <person name="Grigoriev I.V."/>
            <person name="Nagy L.G."/>
            <person name="Martin F."/>
            <person name="Kauserud H."/>
        </authorList>
    </citation>
    <scope>NUCLEOTIDE SEQUENCE</scope>
    <source>
        <strain evidence="2">9144</strain>
    </source>
</reference>
<dbReference type="EMBL" id="JARJCW010000062">
    <property type="protein sequence ID" value="KAJ7200590.1"/>
    <property type="molecule type" value="Genomic_DNA"/>
</dbReference>
<dbReference type="AlphaFoldDB" id="A0AAD6V1V1"/>
<proteinExistence type="predicted"/>
<evidence type="ECO:0000313" key="2">
    <source>
        <dbReference type="EMBL" id="KAJ7200590.1"/>
    </source>
</evidence>
<sequence length="240" mass="26967">MAMCSKCRQGFDAPGPNWQQQSQTTVFLSLFLHPRALVSCASAENDWCLPLLLRSRAALFLNPGMNSGLPPLAAVARSARVRIHNAPNSTRALPAARRMYHPHALACRPSYTLCRTRHTRPHRPLPAASRRSRKSHSSPSAIRCRRTHHCVRHTRPPPARFPLPTAVARLLSAARRTRCTLYSARRKLHAPTALRRQDSPHTLLFGRYIHTHSQPLRRYVLALAVSAPRRCRPLSPLAPV</sequence>
<evidence type="ECO:0000313" key="3">
    <source>
        <dbReference type="Proteomes" id="UP001219525"/>
    </source>
</evidence>
<accession>A0AAD6V1V1</accession>
<dbReference type="Proteomes" id="UP001219525">
    <property type="component" value="Unassembled WGS sequence"/>
</dbReference>
<feature type="region of interest" description="Disordered" evidence="1">
    <location>
        <begin position="117"/>
        <end position="145"/>
    </location>
</feature>
<keyword evidence="3" id="KW-1185">Reference proteome</keyword>
<evidence type="ECO:0000256" key="1">
    <source>
        <dbReference type="SAM" id="MobiDB-lite"/>
    </source>
</evidence>